<proteinExistence type="inferred from homology"/>
<dbReference type="Gene3D" id="3.90.550.10">
    <property type="entry name" value="Spore Coat Polysaccharide Biosynthesis Protein SpsA, Chain A"/>
    <property type="match status" value="1"/>
</dbReference>
<evidence type="ECO:0000256" key="2">
    <source>
        <dbReference type="ARBA" id="ARBA00006739"/>
    </source>
</evidence>
<dbReference type="InterPro" id="IPR029044">
    <property type="entry name" value="Nucleotide-diphossugar_trans"/>
</dbReference>
<keyword evidence="3 10" id="KW-0808">Transferase</keyword>
<protein>
    <submittedName>
        <fullName evidence="10">Glycosyltransferase family 2 protein</fullName>
    </submittedName>
</protein>
<feature type="domain" description="GtrA/DPMS transmembrane" evidence="9">
    <location>
        <begin position="236"/>
        <end position="351"/>
    </location>
</feature>
<comment type="caution">
    <text evidence="10">The sequence shown here is derived from an EMBL/GenBank/DDBJ whole genome shotgun (WGS) entry which is preliminary data.</text>
</comment>
<sequence>MQLSVIVPTFNEGPNIDELVRGLTTALHGIDAEVIFVDDSTDDTPAIITEVAATATLPVRCIHRDQPVGGLGGAVVEGARAATSDLCIVMDGDLQHPPAKVPELYRRGLEGDVDVVVASRYTGGGDASGLAGWIRHLVSRTSTLVTKAMFPVRLHDTTDPMTGFFLFDRRTVDVAELKPRGFKILLEILARQQLRVTEVPFDFGERHAGESKASFRQGMSFFWQLALLRFGRMSGFAVIGALGALANIAIVWLLTTVGVEYLISAIVATEVTILANFIAQELWVFRDMRADASPLRYRFIIAFAFNNAEALIRIPIVYLMVDSRHFTAVVATAITLAIAFVVRFTFQSLVVYAPRRSRRARQLYPSVDPIAPPESVESD</sequence>
<dbReference type="GO" id="GO:0004582">
    <property type="term" value="F:dolichyl-phosphate beta-D-mannosyltransferase activity"/>
    <property type="evidence" value="ECO:0007669"/>
    <property type="project" value="InterPro"/>
</dbReference>
<evidence type="ECO:0000256" key="1">
    <source>
        <dbReference type="ARBA" id="ARBA00004141"/>
    </source>
</evidence>
<dbReference type="Pfam" id="PF04138">
    <property type="entry name" value="GtrA_DPMS_TM"/>
    <property type="match status" value="1"/>
</dbReference>
<evidence type="ECO:0000256" key="7">
    <source>
        <dbReference type="SAM" id="Phobius"/>
    </source>
</evidence>
<dbReference type="GO" id="GO:0000271">
    <property type="term" value="P:polysaccharide biosynthetic process"/>
    <property type="evidence" value="ECO:0007669"/>
    <property type="project" value="InterPro"/>
</dbReference>
<keyword evidence="6 7" id="KW-0472">Membrane</keyword>
<evidence type="ECO:0000256" key="6">
    <source>
        <dbReference type="ARBA" id="ARBA00023136"/>
    </source>
</evidence>
<evidence type="ECO:0000256" key="3">
    <source>
        <dbReference type="ARBA" id="ARBA00022679"/>
    </source>
</evidence>
<evidence type="ECO:0000313" key="10">
    <source>
        <dbReference type="EMBL" id="THG34151.1"/>
    </source>
</evidence>
<dbReference type="InterPro" id="IPR007267">
    <property type="entry name" value="GtrA_DPMS_TM"/>
</dbReference>
<dbReference type="RefSeq" id="WP_136424424.1">
    <property type="nucleotide sequence ID" value="NZ_SSSN01000006.1"/>
</dbReference>
<gene>
    <name evidence="10" type="ORF">E6C70_10060</name>
</gene>
<organism evidence="10 11">
    <name type="scientific">Orlajensenia flava</name>
    <dbReference type="NCBI Taxonomy" id="2565934"/>
    <lineage>
        <taxon>Bacteria</taxon>
        <taxon>Bacillati</taxon>
        <taxon>Actinomycetota</taxon>
        <taxon>Actinomycetes</taxon>
        <taxon>Micrococcales</taxon>
        <taxon>Microbacteriaceae</taxon>
        <taxon>Orlajensenia</taxon>
    </lineage>
</organism>
<dbReference type="CDD" id="cd06442">
    <property type="entry name" value="DPM1_like"/>
    <property type="match status" value="1"/>
</dbReference>
<reference evidence="10 11" key="1">
    <citation type="submission" date="2019-04" db="EMBL/GenBank/DDBJ databases">
        <authorList>
            <person name="Jiang L."/>
        </authorList>
    </citation>
    <scope>NUCLEOTIDE SEQUENCE [LARGE SCALE GENOMIC DNA]</scope>
    <source>
        <strain evidence="10 11">YIM 131861</strain>
    </source>
</reference>
<feature type="transmembrane region" description="Helical" evidence="7">
    <location>
        <begin position="235"/>
        <end position="255"/>
    </location>
</feature>
<dbReference type="GO" id="GO:0016020">
    <property type="term" value="C:membrane"/>
    <property type="evidence" value="ECO:0007669"/>
    <property type="project" value="UniProtKB-SubCell"/>
</dbReference>
<dbReference type="InterPro" id="IPR050256">
    <property type="entry name" value="Glycosyltransferase_2"/>
</dbReference>
<evidence type="ECO:0000259" key="9">
    <source>
        <dbReference type="Pfam" id="PF04138"/>
    </source>
</evidence>
<keyword evidence="11" id="KW-1185">Reference proteome</keyword>
<feature type="domain" description="Glycosyltransferase 2-like" evidence="8">
    <location>
        <begin position="4"/>
        <end position="170"/>
    </location>
</feature>
<evidence type="ECO:0000313" key="11">
    <source>
        <dbReference type="Proteomes" id="UP000307380"/>
    </source>
</evidence>
<dbReference type="InterPro" id="IPR039528">
    <property type="entry name" value="DPM1-like"/>
</dbReference>
<evidence type="ECO:0000259" key="8">
    <source>
        <dbReference type="Pfam" id="PF00535"/>
    </source>
</evidence>
<accession>A0A4S4FUY6</accession>
<comment type="subcellular location">
    <subcellularLocation>
        <location evidence="1">Membrane</location>
        <topology evidence="1">Multi-pass membrane protein</topology>
    </subcellularLocation>
</comment>
<comment type="similarity">
    <text evidence="2">Belongs to the glycosyltransferase 2 family.</text>
</comment>
<keyword evidence="5 7" id="KW-1133">Transmembrane helix</keyword>
<evidence type="ECO:0000256" key="5">
    <source>
        <dbReference type="ARBA" id="ARBA00022989"/>
    </source>
</evidence>
<dbReference type="EMBL" id="SSSN01000006">
    <property type="protein sequence ID" value="THG34151.1"/>
    <property type="molecule type" value="Genomic_DNA"/>
</dbReference>
<dbReference type="PANTHER" id="PTHR48090:SF7">
    <property type="entry name" value="RFBJ PROTEIN"/>
    <property type="match status" value="1"/>
</dbReference>
<evidence type="ECO:0000256" key="4">
    <source>
        <dbReference type="ARBA" id="ARBA00022692"/>
    </source>
</evidence>
<dbReference type="PANTHER" id="PTHR48090">
    <property type="entry name" value="UNDECAPRENYL-PHOSPHATE 4-DEOXY-4-FORMAMIDO-L-ARABINOSE TRANSFERASE-RELATED"/>
    <property type="match status" value="1"/>
</dbReference>
<feature type="transmembrane region" description="Helical" evidence="7">
    <location>
        <begin position="261"/>
        <end position="279"/>
    </location>
</feature>
<dbReference type="Proteomes" id="UP000307380">
    <property type="component" value="Unassembled WGS sequence"/>
</dbReference>
<name>A0A4S4FUY6_9MICO</name>
<feature type="transmembrane region" description="Helical" evidence="7">
    <location>
        <begin position="326"/>
        <end position="353"/>
    </location>
</feature>
<dbReference type="SUPFAM" id="SSF53448">
    <property type="entry name" value="Nucleotide-diphospho-sugar transferases"/>
    <property type="match status" value="1"/>
</dbReference>
<dbReference type="AlphaFoldDB" id="A0A4S4FUY6"/>
<keyword evidence="4 7" id="KW-0812">Transmembrane</keyword>
<dbReference type="OrthoDB" id="9810303at2"/>
<feature type="transmembrane region" description="Helical" evidence="7">
    <location>
        <begin position="299"/>
        <end position="320"/>
    </location>
</feature>
<dbReference type="InterPro" id="IPR001173">
    <property type="entry name" value="Glyco_trans_2-like"/>
</dbReference>
<dbReference type="Pfam" id="PF00535">
    <property type="entry name" value="Glycos_transf_2"/>
    <property type="match status" value="1"/>
</dbReference>